<protein>
    <recommendedName>
        <fullName evidence="3">SusD/RagB family nutrient-binding outer membrane lipoprotein</fullName>
    </recommendedName>
</protein>
<dbReference type="PROSITE" id="PS51257">
    <property type="entry name" value="PROKAR_LIPOPROTEIN"/>
    <property type="match status" value="1"/>
</dbReference>
<accession>A0A0F5JH62</accession>
<evidence type="ECO:0008006" key="3">
    <source>
        <dbReference type="Google" id="ProtNLM"/>
    </source>
</evidence>
<dbReference type="Pfam" id="PF12771">
    <property type="entry name" value="SusD-like_2"/>
    <property type="match status" value="1"/>
</dbReference>
<gene>
    <name evidence="1" type="ORF">HMPREF1535_01706</name>
</gene>
<reference evidence="1 2" key="1">
    <citation type="submission" date="2013-04" db="EMBL/GenBank/DDBJ databases">
        <title>The Genome Sequence of Parabacteroides goldsteinii DSM 19448.</title>
        <authorList>
            <consortium name="The Broad Institute Genomics Platform"/>
            <person name="Earl A."/>
            <person name="Ward D."/>
            <person name="Feldgarden M."/>
            <person name="Gevers D."/>
            <person name="Martens E."/>
            <person name="Sakamoto M."/>
            <person name="Benno Y."/>
            <person name="Song Y."/>
            <person name="Liu C."/>
            <person name="Lee J."/>
            <person name="Bolanos M."/>
            <person name="Vaisanen M.L."/>
            <person name="Finegold S.M."/>
            <person name="Walker B."/>
            <person name="Young S."/>
            <person name="Zeng Q."/>
            <person name="Gargeya S."/>
            <person name="Fitzgerald M."/>
            <person name="Haas B."/>
            <person name="Abouelleil A."/>
            <person name="Allen A.W."/>
            <person name="Alvarado L."/>
            <person name="Arachchi H.M."/>
            <person name="Berlin A.M."/>
            <person name="Chapman S.B."/>
            <person name="Gainer-Dewar J."/>
            <person name="Goldberg J."/>
            <person name="Griggs A."/>
            <person name="Gujja S."/>
            <person name="Hansen M."/>
            <person name="Howarth C."/>
            <person name="Imamovic A."/>
            <person name="Ireland A."/>
            <person name="Larimer J."/>
            <person name="McCowan C."/>
            <person name="Murphy C."/>
            <person name="Pearson M."/>
            <person name="Poon T.W."/>
            <person name="Priest M."/>
            <person name="Roberts A."/>
            <person name="Saif S."/>
            <person name="Shea T."/>
            <person name="Sisk P."/>
            <person name="Sykes S."/>
            <person name="Wortman J."/>
            <person name="Nusbaum C."/>
            <person name="Birren B."/>
        </authorList>
    </citation>
    <scope>NUCLEOTIDE SEQUENCE [LARGE SCALE GENOMIC DNA]</scope>
    <source>
        <strain evidence="1 2">DSM 19448</strain>
    </source>
</reference>
<dbReference type="RefSeq" id="WP_010801213.1">
    <property type="nucleotide sequence ID" value="NZ_KQ033912.1"/>
</dbReference>
<dbReference type="InterPro" id="IPR011990">
    <property type="entry name" value="TPR-like_helical_dom_sf"/>
</dbReference>
<organism evidence="1 2">
    <name type="scientific">Parabacteroides goldsteinii DSM 19448 = WAL 12034</name>
    <dbReference type="NCBI Taxonomy" id="927665"/>
    <lineage>
        <taxon>Bacteria</taxon>
        <taxon>Pseudomonadati</taxon>
        <taxon>Bacteroidota</taxon>
        <taxon>Bacteroidia</taxon>
        <taxon>Bacteroidales</taxon>
        <taxon>Tannerellaceae</taxon>
        <taxon>Parabacteroides</taxon>
    </lineage>
</organism>
<dbReference type="SUPFAM" id="SSF48452">
    <property type="entry name" value="TPR-like"/>
    <property type="match status" value="1"/>
</dbReference>
<dbReference type="Gene3D" id="1.25.40.390">
    <property type="match status" value="1"/>
</dbReference>
<sequence length="538" mass="61853">MKQTIYGFILSAMVAFSSCSDKLDEKHDNPDAFTSSEIEYLFTKGALQTIAIDYVDTYNLTFRRLGVYLQTTARQEGENRNTLYQNITDDLGRWENYYETRMRTLTEIDKIYATLSPEEQKSYQKYFEATKVMKAFNTAIASDFFGNMPYSEAFTARNVIYGGAVIFRPKYDTQKDIYYNMLDDLKVAADYFKTATSDDTFKRQDIIYAGDCQRWSKFANSLRLRYAMRISNVDPEKAKSVLSELSIDQLITTNDDNAYIKVSGQSTAPDALWRAMNESHSTGQGFYMYAPELMVNKFKEANDPRLYVLYQPATDDEGKVYEDSKEILGYPASADKAIALINEYNGNTEKSLRETYGCLNSVTFRKNFQFPVGIGMTAAETYLCLAEAAQRGLYSGNAEEFYNKGIALSVQNYYDYYKTSDAEGKDEELARTDVSDETLRNWIASSAYKFDASKALEQIATQKWMHLNFLQIYETWAEYRRTDLPILDDDRLNGALLNKENAPVRVLYPAKEASMNTENYNTQAEFNKIDARLWWDTK</sequence>
<evidence type="ECO:0000313" key="2">
    <source>
        <dbReference type="Proteomes" id="UP000033047"/>
    </source>
</evidence>
<evidence type="ECO:0000313" key="1">
    <source>
        <dbReference type="EMBL" id="KKB57054.1"/>
    </source>
</evidence>
<dbReference type="InterPro" id="IPR041662">
    <property type="entry name" value="SusD-like_2"/>
</dbReference>
<dbReference type="PATRIC" id="fig|927665.4.peg.1747"/>
<dbReference type="AlphaFoldDB" id="A0A0F5JH62"/>
<dbReference type="STRING" id="927665.HMPREF1535_01706"/>
<dbReference type="HOGENOM" id="CLU_025928_1_0_10"/>
<comment type="caution">
    <text evidence="1">The sequence shown here is derived from an EMBL/GenBank/DDBJ whole genome shotgun (WGS) entry which is preliminary data.</text>
</comment>
<dbReference type="Proteomes" id="UP000033047">
    <property type="component" value="Unassembled WGS sequence"/>
</dbReference>
<dbReference type="EMBL" id="AQHV01000010">
    <property type="protein sequence ID" value="KKB57054.1"/>
    <property type="molecule type" value="Genomic_DNA"/>
</dbReference>
<proteinExistence type="predicted"/>
<name>A0A0F5JH62_9BACT</name>